<name>A0AAV1R4T7_9ROSI</name>
<gene>
    <name evidence="1" type="ORF">DCAF_LOCUS5729</name>
</gene>
<reference evidence="1 2" key="1">
    <citation type="submission" date="2024-01" db="EMBL/GenBank/DDBJ databases">
        <authorList>
            <person name="Waweru B."/>
        </authorList>
    </citation>
    <scope>NUCLEOTIDE SEQUENCE [LARGE SCALE GENOMIC DNA]</scope>
</reference>
<evidence type="ECO:0000313" key="2">
    <source>
        <dbReference type="Proteomes" id="UP001314170"/>
    </source>
</evidence>
<sequence>MEGSWKRPKHHLHVKLLLGVGATLDSWGMDGDVLKINMPTEVDVCRLVSASEKQYRTHLECAKHIPVVEEVSGPKKVELSRVPIELKNGTQWLHSRVEIDGYEEYSGIKCQYAGCSEEYDVIKWDLEHAGEDESLILEGNIGGGLVLQWQISIRKDNPKILQIDSGIIACSIGVGSGGFSRLDPETFLICDDVNGFSYHYEDPCS</sequence>
<accession>A0AAV1R4T7</accession>
<evidence type="ECO:0000313" key="1">
    <source>
        <dbReference type="EMBL" id="CAK7328010.1"/>
    </source>
</evidence>
<dbReference type="EMBL" id="CAWUPB010000892">
    <property type="protein sequence ID" value="CAK7328010.1"/>
    <property type="molecule type" value="Genomic_DNA"/>
</dbReference>
<dbReference type="Proteomes" id="UP001314170">
    <property type="component" value="Unassembled WGS sequence"/>
</dbReference>
<dbReference type="AlphaFoldDB" id="A0AAV1R4T7"/>
<keyword evidence="2" id="KW-1185">Reference proteome</keyword>
<protein>
    <submittedName>
        <fullName evidence="1">Uncharacterized protein</fullName>
    </submittedName>
</protein>
<comment type="caution">
    <text evidence="1">The sequence shown here is derived from an EMBL/GenBank/DDBJ whole genome shotgun (WGS) entry which is preliminary data.</text>
</comment>
<proteinExistence type="predicted"/>
<organism evidence="1 2">
    <name type="scientific">Dovyalis caffra</name>
    <dbReference type="NCBI Taxonomy" id="77055"/>
    <lineage>
        <taxon>Eukaryota</taxon>
        <taxon>Viridiplantae</taxon>
        <taxon>Streptophyta</taxon>
        <taxon>Embryophyta</taxon>
        <taxon>Tracheophyta</taxon>
        <taxon>Spermatophyta</taxon>
        <taxon>Magnoliopsida</taxon>
        <taxon>eudicotyledons</taxon>
        <taxon>Gunneridae</taxon>
        <taxon>Pentapetalae</taxon>
        <taxon>rosids</taxon>
        <taxon>fabids</taxon>
        <taxon>Malpighiales</taxon>
        <taxon>Salicaceae</taxon>
        <taxon>Flacourtieae</taxon>
        <taxon>Dovyalis</taxon>
    </lineage>
</organism>